<reference evidence="17" key="1">
    <citation type="submission" date="2020-10" db="EMBL/GenBank/DDBJ databases">
        <authorList>
            <person name="Han B."/>
            <person name="Lu T."/>
            <person name="Zhao Q."/>
            <person name="Huang X."/>
            <person name="Zhao Y."/>
        </authorList>
    </citation>
    <scope>NUCLEOTIDE SEQUENCE</scope>
</reference>
<dbReference type="InterPro" id="IPR036537">
    <property type="entry name" value="Adaptor_Cbl_N_dom_sf"/>
</dbReference>
<dbReference type="Pfam" id="PF19584">
    <property type="entry name" value="MCAfunc"/>
    <property type="match status" value="1"/>
</dbReference>
<evidence type="ECO:0000256" key="7">
    <source>
        <dbReference type="ARBA" id="ARBA00022741"/>
    </source>
</evidence>
<evidence type="ECO:0000256" key="6">
    <source>
        <dbReference type="ARBA" id="ARBA00022692"/>
    </source>
</evidence>
<dbReference type="GO" id="GO:0005886">
    <property type="term" value="C:plasma membrane"/>
    <property type="evidence" value="ECO:0007669"/>
    <property type="project" value="UniProtKB-SubCell"/>
</dbReference>
<dbReference type="InterPro" id="IPR011009">
    <property type="entry name" value="Kinase-like_dom_sf"/>
</dbReference>
<comment type="subcellular location">
    <subcellularLocation>
        <location evidence="1">Cell membrane</location>
        <topology evidence="1">Single-pass membrane protein</topology>
    </subcellularLocation>
</comment>
<dbReference type="InterPro" id="IPR008271">
    <property type="entry name" value="Ser/Thr_kinase_AS"/>
</dbReference>
<evidence type="ECO:0000256" key="5">
    <source>
        <dbReference type="ARBA" id="ARBA00022679"/>
    </source>
</evidence>
<dbReference type="PANTHER" id="PTHR27006:SF627">
    <property type="entry name" value="PROTEIN KINASE DOMAIN-CONTAINING PROTEIN"/>
    <property type="match status" value="1"/>
</dbReference>
<evidence type="ECO:0000313" key="18">
    <source>
        <dbReference type="Proteomes" id="UP000604825"/>
    </source>
</evidence>
<dbReference type="PANTHER" id="PTHR27006">
    <property type="entry name" value="PROMASTIGOTE SURFACE ANTIGEN PROTEIN PSA"/>
    <property type="match status" value="1"/>
</dbReference>
<dbReference type="InterPro" id="IPR017441">
    <property type="entry name" value="Protein_kinase_ATP_BS"/>
</dbReference>
<dbReference type="Pfam" id="PF07714">
    <property type="entry name" value="PK_Tyr_Ser-Thr"/>
    <property type="match status" value="1"/>
</dbReference>
<evidence type="ECO:0000313" key="17">
    <source>
        <dbReference type="EMBL" id="CAD6252757.1"/>
    </source>
</evidence>
<keyword evidence="3" id="KW-1003">Cell membrane</keyword>
<evidence type="ECO:0000256" key="10">
    <source>
        <dbReference type="ARBA" id="ARBA00022989"/>
    </source>
</evidence>
<evidence type="ECO:0000256" key="3">
    <source>
        <dbReference type="ARBA" id="ARBA00022475"/>
    </source>
</evidence>
<evidence type="ECO:0000256" key="8">
    <source>
        <dbReference type="ARBA" id="ARBA00022777"/>
    </source>
</evidence>
<dbReference type="GO" id="GO:0004674">
    <property type="term" value="F:protein serine/threonine kinase activity"/>
    <property type="evidence" value="ECO:0007669"/>
    <property type="project" value="UniProtKB-KW"/>
</dbReference>
<dbReference type="FunFam" id="1.10.510.10:FF:001023">
    <property type="entry name" value="Os07g0541700 protein"/>
    <property type="match status" value="1"/>
</dbReference>
<evidence type="ECO:0000256" key="9">
    <source>
        <dbReference type="ARBA" id="ARBA00022840"/>
    </source>
</evidence>
<dbReference type="Gene3D" id="1.20.930.20">
    <property type="entry name" value="Adaptor protein Cbl, N-terminal domain"/>
    <property type="match status" value="1"/>
</dbReference>
<comment type="catalytic activity">
    <reaction evidence="12">
        <text>L-threonyl-[protein] + ATP = O-phospho-L-threonyl-[protein] + ADP + H(+)</text>
        <dbReference type="Rhea" id="RHEA:46608"/>
        <dbReference type="Rhea" id="RHEA-COMP:11060"/>
        <dbReference type="Rhea" id="RHEA-COMP:11605"/>
        <dbReference type="ChEBI" id="CHEBI:15378"/>
        <dbReference type="ChEBI" id="CHEBI:30013"/>
        <dbReference type="ChEBI" id="CHEBI:30616"/>
        <dbReference type="ChEBI" id="CHEBI:61977"/>
        <dbReference type="ChEBI" id="CHEBI:456216"/>
        <dbReference type="EC" id="2.7.11.1"/>
    </reaction>
</comment>
<dbReference type="InterPro" id="IPR045766">
    <property type="entry name" value="MCAfunc"/>
</dbReference>
<keyword evidence="8" id="KW-0418">Kinase</keyword>
<evidence type="ECO:0000256" key="11">
    <source>
        <dbReference type="ARBA" id="ARBA00023136"/>
    </source>
</evidence>
<dbReference type="PROSITE" id="PS00108">
    <property type="entry name" value="PROTEIN_KINASE_ST"/>
    <property type="match status" value="1"/>
</dbReference>
<dbReference type="PROSITE" id="PS50011">
    <property type="entry name" value="PROTEIN_KINASE_DOM"/>
    <property type="match status" value="1"/>
</dbReference>
<feature type="region of interest" description="Disordered" evidence="15">
    <location>
        <begin position="504"/>
        <end position="536"/>
    </location>
</feature>
<dbReference type="AlphaFoldDB" id="A0A811Q1G4"/>
<dbReference type="Gene3D" id="1.10.510.10">
    <property type="entry name" value="Transferase(Phosphotransferase) domain 1"/>
    <property type="match status" value="1"/>
</dbReference>
<proteinExistence type="predicted"/>
<evidence type="ECO:0000256" key="15">
    <source>
        <dbReference type="SAM" id="MobiDB-lite"/>
    </source>
</evidence>
<feature type="domain" description="Protein kinase" evidence="16">
    <location>
        <begin position="225"/>
        <end position="498"/>
    </location>
</feature>
<dbReference type="InterPro" id="IPR001245">
    <property type="entry name" value="Ser-Thr/Tyr_kinase_cat_dom"/>
</dbReference>
<keyword evidence="10" id="KW-1133">Transmembrane helix</keyword>
<evidence type="ECO:0000256" key="1">
    <source>
        <dbReference type="ARBA" id="ARBA00004162"/>
    </source>
</evidence>
<protein>
    <recommendedName>
        <fullName evidence="2">non-specific serine/threonine protein kinase</fullName>
        <ecNumber evidence="2">2.7.11.1</ecNumber>
    </recommendedName>
</protein>
<dbReference type="OrthoDB" id="547665at2759"/>
<dbReference type="CDD" id="cd21037">
    <property type="entry name" value="MLKL_NTD"/>
    <property type="match status" value="1"/>
</dbReference>
<accession>A0A811Q1G4</accession>
<evidence type="ECO:0000256" key="13">
    <source>
        <dbReference type="ARBA" id="ARBA00048679"/>
    </source>
</evidence>
<dbReference type="EMBL" id="CAJGYO010000009">
    <property type="protein sequence ID" value="CAD6252757.1"/>
    <property type="molecule type" value="Genomic_DNA"/>
</dbReference>
<dbReference type="SMART" id="SM00220">
    <property type="entry name" value="S_TKc"/>
    <property type="match status" value="1"/>
</dbReference>
<dbReference type="GO" id="GO:0005524">
    <property type="term" value="F:ATP binding"/>
    <property type="evidence" value="ECO:0007669"/>
    <property type="project" value="UniProtKB-UniRule"/>
</dbReference>
<dbReference type="InterPro" id="IPR059179">
    <property type="entry name" value="MLKL-like_MCAfunc"/>
</dbReference>
<keyword evidence="11" id="KW-0472">Membrane</keyword>
<dbReference type="Gene3D" id="3.30.200.20">
    <property type="entry name" value="Phosphorylase Kinase, domain 1"/>
    <property type="match status" value="1"/>
</dbReference>
<gene>
    <name evidence="17" type="ORF">NCGR_LOCUS36404</name>
</gene>
<evidence type="ECO:0000256" key="2">
    <source>
        <dbReference type="ARBA" id="ARBA00012513"/>
    </source>
</evidence>
<keyword evidence="7 14" id="KW-0547">Nucleotide-binding</keyword>
<evidence type="ECO:0000256" key="4">
    <source>
        <dbReference type="ARBA" id="ARBA00022527"/>
    </source>
</evidence>
<feature type="compositionally biased region" description="Low complexity" evidence="15">
    <location>
        <begin position="514"/>
        <end position="536"/>
    </location>
</feature>
<organism evidence="17 18">
    <name type="scientific">Miscanthus lutarioriparius</name>
    <dbReference type="NCBI Taxonomy" id="422564"/>
    <lineage>
        <taxon>Eukaryota</taxon>
        <taxon>Viridiplantae</taxon>
        <taxon>Streptophyta</taxon>
        <taxon>Embryophyta</taxon>
        <taxon>Tracheophyta</taxon>
        <taxon>Spermatophyta</taxon>
        <taxon>Magnoliopsida</taxon>
        <taxon>Liliopsida</taxon>
        <taxon>Poales</taxon>
        <taxon>Poaceae</taxon>
        <taxon>PACMAD clade</taxon>
        <taxon>Panicoideae</taxon>
        <taxon>Andropogonodae</taxon>
        <taxon>Andropogoneae</taxon>
        <taxon>Saccharinae</taxon>
        <taxon>Miscanthus</taxon>
    </lineage>
</organism>
<evidence type="ECO:0000259" key="16">
    <source>
        <dbReference type="PROSITE" id="PS50011"/>
    </source>
</evidence>
<dbReference type="InterPro" id="IPR000719">
    <property type="entry name" value="Prot_kinase_dom"/>
</dbReference>
<keyword evidence="5" id="KW-0808">Transferase</keyword>
<keyword evidence="18" id="KW-1185">Reference proteome</keyword>
<keyword evidence="9 14" id="KW-0067">ATP-binding</keyword>
<evidence type="ECO:0000256" key="14">
    <source>
        <dbReference type="PROSITE-ProRule" id="PRU10141"/>
    </source>
</evidence>
<dbReference type="CDD" id="cd14066">
    <property type="entry name" value="STKc_IRAK"/>
    <property type="match status" value="1"/>
</dbReference>
<dbReference type="Proteomes" id="UP000604825">
    <property type="component" value="Unassembled WGS sequence"/>
</dbReference>
<evidence type="ECO:0000256" key="12">
    <source>
        <dbReference type="ARBA" id="ARBA00047899"/>
    </source>
</evidence>
<comment type="caution">
    <text evidence="17">The sequence shown here is derived from an EMBL/GenBank/DDBJ whole genome shotgun (WGS) entry which is preliminary data.</text>
</comment>
<name>A0A811Q1G4_9POAL</name>
<dbReference type="SUPFAM" id="SSF56112">
    <property type="entry name" value="Protein kinase-like (PK-like)"/>
    <property type="match status" value="1"/>
</dbReference>
<feature type="binding site" evidence="14">
    <location>
        <position position="253"/>
    </location>
    <ligand>
        <name>ATP</name>
        <dbReference type="ChEBI" id="CHEBI:30616"/>
    </ligand>
</feature>
<sequence length="536" mass="59901">MALWNGLSQAATVAQLAGVDAGGLITMIVQAVQTVRRNREECQHLMHHVMMIGDLLQMLQQSETMQRPEIRRPLDGLEDTLRQAYTLVVSCQQSNTMYRFLMAGTQAQKFRDIRDRIDSYLRLYPLVSHIDTREFITRLYSRAHPSQPQASEEALSHLGAMSTLTPGYDNAEVLPNTRHRFRWPFHWARRETTTLEYLQRLLGHEQAGGLTAFKFSELARSTNNFSSNNIIGSGGFGNVYKGILPSGVCVAVKTLSKHSNQGTREFENEVYIISRLQHANIVKLLGCCIEGDNRILVYEYMARGNLHYIIHELRAGVSLAWPIRFRIVEGIVQGACYLHQHSRLRVIHGDLKPKNILLDCDMTPRIGDFGLSVVLSSDEDEQETMPAGTLGYVDPVFMHTGIISIKSDVYVFGVNFLEIITAQHATIETPLPVYAWDLWSSGRAMELIDLWSSLHDEPQMNSILRCIQIALLCVQRNWADRPTMADVLLMLKCETMTLPVPGPPAAHTSGPVLSGGSANTSGTASSTTYASAESDD</sequence>
<comment type="catalytic activity">
    <reaction evidence="13">
        <text>L-seryl-[protein] + ATP = O-phospho-L-seryl-[protein] + ADP + H(+)</text>
        <dbReference type="Rhea" id="RHEA:17989"/>
        <dbReference type="Rhea" id="RHEA-COMP:9863"/>
        <dbReference type="Rhea" id="RHEA-COMP:11604"/>
        <dbReference type="ChEBI" id="CHEBI:15378"/>
        <dbReference type="ChEBI" id="CHEBI:29999"/>
        <dbReference type="ChEBI" id="CHEBI:30616"/>
        <dbReference type="ChEBI" id="CHEBI:83421"/>
        <dbReference type="ChEBI" id="CHEBI:456216"/>
        <dbReference type="EC" id="2.7.11.1"/>
    </reaction>
</comment>
<keyword evidence="4" id="KW-0723">Serine/threonine-protein kinase</keyword>
<dbReference type="PROSITE" id="PS00107">
    <property type="entry name" value="PROTEIN_KINASE_ATP"/>
    <property type="match status" value="1"/>
</dbReference>
<dbReference type="EC" id="2.7.11.1" evidence="2"/>
<keyword evidence="6" id="KW-0812">Transmembrane</keyword>
<dbReference type="GO" id="GO:0007166">
    <property type="term" value="P:cell surface receptor signaling pathway"/>
    <property type="evidence" value="ECO:0007669"/>
    <property type="project" value="InterPro"/>
</dbReference>
<dbReference type="FunFam" id="3.30.200.20:FF:000542">
    <property type="entry name" value="Receptor-like serine/threonine-protein kinase At4g25390"/>
    <property type="match status" value="1"/>
</dbReference>